<evidence type="ECO:0000313" key="1">
    <source>
        <dbReference type="EMBL" id="EDM97798.1"/>
    </source>
</evidence>
<proteinExistence type="predicted"/>
<keyword evidence="2" id="KW-1185">Reference proteome</keyword>
<reference evidence="1 2" key="1">
    <citation type="submission" date="2007-04" db="EMBL/GenBank/DDBJ databases">
        <authorList>
            <person name="Fulton L."/>
            <person name="Clifton S."/>
            <person name="Fulton B."/>
            <person name="Xu J."/>
            <person name="Minx P."/>
            <person name="Pepin K.H."/>
            <person name="Johnson M."/>
            <person name="Thiruvilangam P."/>
            <person name="Bhonagiri V."/>
            <person name="Nash W.E."/>
            <person name="Mardis E.R."/>
            <person name="Wilson R.K."/>
        </authorList>
    </citation>
    <scope>NUCLEOTIDE SEQUENCE [LARGE SCALE GENOMIC DNA]</scope>
    <source>
        <strain evidence="1 2">ATCC 29799</strain>
    </source>
</reference>
<evidence type="ECO:0000313" key="2">
    <source>
        <dbReference type="Proteomes" id="UP000003639"/>
    </source>
</evidence>
<comment type="caution">
    <text evidence="1">The sequence shown here is derived from an EMBL/GenBank/DDBJ whole genome shotgun (WGS) entry which is preliminary data.</text>
</comment>
<gene>
    <name evidence="1" type="ORF">BACCAP_04273</name>
</gene>
<protein>
    <submittedName>
        <fullName evidence="1">Uncharacterized protein</fullName>
    </submittedName>
</protein>
<sequence length="39" mass="4616">MTERPKPQALFMPDRPVLLWTILPRDIQNARRGNHSGRF</sequence>
<dbReference type="Proteomes" id="UP000003639">
    <property type="component" value="Unassembled WGS sequence"/>
</dbReference>
<reference evidence="1 2" key="2">
    <citation type="submission" date="2007-06" db="EMBL/GenBank/DDBJ databases">
        <title>Draft genome sequence of Pseudoflavonifractor capillosus ATCC 29799.</title>
        <authorList>
            <person name="Sudarsanam P."/>
            <person name="Ley R."/>
            <person name="Guruge J."/>
            <person name="Turnbaugh P.J."/>
            <person name="Mahowald M."/>
            <person name="Liep D."/>
            <person name="Gordon J."/>
        </authorList>
    </citation>
    <scope>NUCLEOTIDE SEQUENCE [LARGE SCALE GENOMIC DNA]</scope>
    <source>
        <strain evidence="1 2">ATCC 29799</strain>
    </source>
</reference>
<name>A6P1A6_9FIRM</name>
<organism evidence="1 2">
    <name type="scientific">Pseudoflavonifractor capillosus ATCC 29799</name>
    <dbReference type="NCBI Taxonomy" id="411467"/>
    <lineage>
        <taxon>Bacteria</taxon>
        <taxon>Bacillati</taxon>
        <taxon>Bacillota</taxon>
        <taxon>Clostridia</taxon>
        <taxon>Eubacteriales</taxon>
        <taxon>Oscillospiraceae</taxon>
        <taxon>Pseudoflavonifractor</taxon>
    </lineage>
</organism>
<dbReference type="EMBL" id="AAXG02000047">
    <property type="protein sequence ID" value="EDM97798.1"/>
    <property type="molecule type" value="Genomic_DNA"/>
</dbReference>
<accession>A6P1A6</accession>
<dbReference type="AlphaFoldDB" id="A6P1A6"/>